<dbReference type="EMBL" id="JWIR02000043">
    <property type="protein sequence ID" value="KKB39059.1"/>
    <property type="molecule type" value="Genomic_DNA"/>
</dbReference>
<dbReference type="PANTHER" id="PTHR45033">
    <property type="match status" value="1"/>
</dbReference>
<name>A0A0F5I091_BACTR</name>
<evidence type="ECO:0000313" key="3">
    <source>
        <dbReference type="Proteomes" id="UP000031563"/>
    </source>
</evidence>
<dbReference type="Pfam" id="PF00107">
    <property type="entry name" value="ADH_zinc_N"/>
    <property type="match status" value="1"/>
</dbReference>
<dbReference type="AlphaFoldDB" id="A0A0F5I091"/>
<reference evidence="2" key="1">
    <citation type="submission" date="2015-02" db="EMBL/GenBank/DDBJ databases">
        <title>Genome Assembly of Bacillaceae bacterium MTCC 8252.</title>
        <authorList>
            <person name="Verma A."/>
            <person name="Khatri I."/>
            <person name="Mual P."/>
            <person name="Subramanian S."/>
            <person name="Krishnamurthi S."/>
        </authorList>
    </citation>
    <scope>NUCLEOTIDE SEQUENCE [LARGE SCALE GENOMIC DNA]</scope>
    <source>
        <strain evidence="2">MTCC 8252</strain>
    </source>
</reference>
<gene>
    <name evidence="2" type="ORF">QY95_02499</name>
</gene>
<dbReference type="OrthoDB" id="9792162at2"/>
<keyword evidence="3" id="KW-1185">Reference proteome</keyword>
<protein>
    <submittedName>
        <fullName evidence="2">Alcohol dehydrogenase</fullName>
    </submittedName>
</protein>
<organism evidence="2 3">
    <name type="scientific">Bacillus thermotolerans</name>
    <name type="common">Quasibacillus thermotolerans</name>
    <dbReference type="NCBI Taxonomy" id="1221996"/>
    <lineage>
        <taxon>Bacteria</taxon>
        <taxon>Bacillati</taxon>
        <taxon>Bacillota</taxon>
        <taxon>Bacilli</taxon>
        <taxon>Bacillales</taxon>
        <taxon>Bacillaceae</taxon>
        <taxon>Bacillus</taxon>
    </lineage>
</organism>
<feature type="domain" description="Enoyl reductase (ER)" evidence="1">
    <location>
        <begin position="10"/>
        <end position="331"/>
    </location>
</feature>
<proteinExistence type="predicted"/>
<evidence type="ECO:0000313" key="2">
    <source>
        <dbReference type="EMBL" id="KKB39059.1"/>
    </source>
</evidence>
<dbReference type="Proteomes" id="UP000031563">
    <property type="component" value="Unassembled WGS sequence"/>
</dbReference>
<dbReference type="InterPro" id="IPR036291">
    <property type="entry name" value="NAD(P)-bd_dom_sf"/>
</dbReference>
<dbReference type="InterPro" id="IPR052711">
    <property type="entry name" value="Zinc_ADH-like"/>
</dbReference>
<accession>A0A0F5HLB0</accession>
<dbReference type="InterPro" id="IPR013149">
    <property type="entry name" value="ADH-like_C"/>
</dbReference>
<comment type="caution">
    <text evidence="2">The sequence shown here is derived from an EMBL/GenBank/DDBJ whole genome shotgun (WGS) entry which is preliminary data.</text>
</comment>
<dbReference type="InterPro" id="IPR011032">
    <property type="entry name" value="GroES-like_sf"/>
</dbReference>
<dbReference type="SUPFAM" id="SSF51735">
    <property type="entry name" value="NAD(P)-binding Rossmann-fold domains"/>
    <property type="match status" value="1"/>
</dbReference>
<sequence>MKAIILRETGGPQKLSYEELPTPAPKEGEVLVRLKYASLNRRDVWITYGQYPGMQLPAILGSDGSGEVAAVGEGVKNIKEGSEVVIYPSLNWGENQSFNDSRHTVLGMPSDGTYAQYVAVPAENVYPKPDYLSLEEAAALPLSALTAYRAVAVRGEVKEGETVLIPGIGSGVALYALQIAVSLGAKVFVTSSDDEKIKRAVELGAAGGVNYGSDTYVKELKKLMGQADVSIDGVGGSTFNDLIYLSKPGARIVNFGSTAGPVPELVLPRLFFKHLDVKGTTMGSPKDFEEMLQFFAKHEIRPIIDRAFPLEQAEEAQLYMEKGKQFGKIMLEIPEAE</sequence>
<dbReference type="InterPro" id="IPR013154">
    <property type="entry name" value="ADH-like_N"/>
</dbReference>
<accession>A0A0F5I091</accession>
<evidence type="ECO:0000259" key="1">
    <source>
        <dbReference type="SMART" id="SM00829"/>
    </source>
</evidence>
<dbReference type="STRING" id="1221996.QY95_02499"/>
<dbReference type="SUPFAM" id="SSF50129">
    <property type="entry name" value="GroES-like"/>
    <property type="match status" value="1"/>
</dbReference>
<dbReference type="PANTHER" id="PTHR45033:SF3">
    <property type="entry name" value="DEHYDROGENASE, PUTATIVE (AFU_ORTHOLOGUE AFUA_2G13270)-RELATED"/>
    <property type="match status" value="1"/>
</dbReference>
<dbReference type="InterPro" id="IPR020843">
    <property type="entry name" value="ER"/>
</dbReference>
<dbReference type="RefSeq" id="WP_039237950.1">
    <property type="nucleotide sequence ID" value="NZ_JWIQ02000069.1"/>
</dbReference>
<dbReference type="GO" id="GO:0016491">
    <property type="term" value="F:oxidoreductase activity"/>
    <property type="evidence" value="ECO:0007669"/>
    <property type="project" value="InterPro"/>
</dbReference>
<dbReference type="SMART" id="SM00829">
    <property type="entry name" value="PKS_ER"/>
    <property type="match status" value="1"/>
</dbReference>
<dbReference type="Pfam" id="PF08240">
    <property type="entry name" value="ADH_N"/>
    <property type="match status" value="1"/>
</dbReference>
<dbReference type="Gene3D" id="3.90.180.10">
    <property type="entry name" value="Medium-chain alcohol dehydrogenases, catalytic domain"/>
    <property type="match status" value="1"/>
</dbReference>